<reference evidence="1 2" key="1">
    <citation type="submission" date="2019-09" db="EMBL/GenBank/DDBJ databases">
        <authorList>
            <person name="Ou C."/>
        </authorList>
    </citation>
    <scope>NUCLEOTIDE SEQUENCE [LARGE SCALE GENOMIC DNA]</scope>
    <source>
        <strain evidence="1">S2</strain>
        <tissue evidence="1">Leaf</tissue>
    </source>
</reference>
<comment type="caution">
    <text evidence="1">The sequence shown here is derived from an EMBL/GenBank/DDBJ whole genome shotgun (WGS) entry which is preliminary data.</text>
</comment>
<evidence type="ECO:0000313" key="2">
    <source>
        <dbReference type="Proteomes" id="UP000327157"/>
    </source>
</evidence>
<proteinExistence type="predicted"/>
<sequence length="60" mass="6830">MLSSFQLSVHHHHHLTAIGSSNKTLTSVRCLNLKTTMGKPFRVYGEIGRLPLEMRWQVAI</sequence>
<dbReference type="EMBL" id="SMOL01000559">
    <property type="protein sequence ID" value="KAB2606482.1"/>
    <property type="molecule type" value="Genomic_DNA"/>
</dbReference>
<evidence type="ECO:0000313" key="1">
    <source>
        <dbReference type="EMBL" id="KAB2606482.1"/>
    </source>
</evidence>
<keyword evidence="2" id="KW-1185">Reference proteome</keyword>
<protein>
    <submittedName>
        <fullName evidence="1">60S ribosomal protein L10a-1-like</fullName>
    </submittedName>
</protein>
<organism evidence="1 2">
    <name type="scientific">Pyrus ussuriensis x Pyrus communis</name>
    <dbReference type="NCBI Taxonomy" id="2448454"/>
    <lineage>
        <taxon>Eukaryota</taxon>
        <taxon>Viridiplantae</taxon>
        <taxon>Streptophyta</taxon>
        <taxon>Embryophyta</taxon>
        <taxon>Tracheophyta</taxon>
        <taxon>Spermatophyta</taxon>
        <taxon>Magnoliopsida</taxon>
        <taxon>eudicotyledons</taxon>
        <taxon>Gunneridae</taxon>
        <taxon>Pentapetalae</taxon>
        <taxon>rosids</taxon>
        <taxon>fabids</taxon>
        <taxon>Rosales</taxon>
        <taxon>Rosaceae</taxon>
        <taxon>Amygdaloideae</taxon>
        <taxon>Maleae</taxon>
        <taxon>Pyrus</taxon>
    </lineage>
</organism>
<gene>
    <name evidence="1" type="ORF">D8674_006199</name>
</gene>
<reference evidence="2" key="2">
    <citation type="submission" date="2019-10" db="EMBL/GenBank/DDBJ databases">
        <title>A de novo genome assembly of a pear dwarfing rootstock.</title>
        <authorList>
            <person name="Wang F."/>
            <person name="Wang J."/>
            <person name="Li S."/>
            <person name="Zhang Y."/>
            <person name="Fang M."/>
            <person name="Ma L."/>
            <person name="Zhao Y."/>
            <person name="Jiang S."/>
        </authorList>
    </citation>
    <scope>NUCLEOTIDE SEQUENCE [LARGE SCALE GENOMIC DNA]</scope>
</reference>
<keyword evidence="1" id="KW-0687">Ribonucleoprotein</keyword>
<reference evidence="1 2" key="3">
    <citation type="submission" date="2019-11" db="EMBL/GenBank/DDBJ databases">
        <title>A de novo genome assembly of a pear dwarfing rootstock.</title>
        <authorList>
            <person name="Wang F."/>
            <person name="Wang J."/>
            <person name="Li S."/>
            <person name="Zhang Y."/>
            <person name="Fang M."/>
            <person name="Ma L."/>
            <person name="Zhao Y."/>
            <person name="Jiang S."/>
        </authorList>
    </citation>
    <scope>NUCLEOTIDE SEQUENCE [LARGE SCALE GENOMIC DNA]</scope>
    <source>
        <strain evidence="1">S2</strain>
        <tissue evidence="1">Leaf</tissue>
    </source>
</reference>
<keyword evidence="1" id="KW-0689">Ribosomal protein</keyword>
<dbReference type="AlphaFoldDB" id="A0A5N5FZA8"/>
<dbReference type="GO" id="GO:0005840">
    <property type="term" value="C:ribosome"/>
    <property type="evidence" value="ECO:0007669"/>
    <property type="project" value="UniProtKB-KW"/>
</dbReference>
<dbReference type="Proteomes" id="UP000327157">
    <property type="component" value="Chromosome 11"/>
</dbReference>
<accession>A0A5N5FZA8</accession>
<name>A0A5N5FZA8_9ROSA</name>